<feature type="region of interest" description="Disordered" evidence="1">
    <location>
        <begin position="1"/>
        <end position="55"/>
    </location>
</feature>
<dbReference type="RefSeq" id="WP_003155273.1">
    <property type="nucleotide sequence ID" value="NZ_CP020560.1"/>
</dbReference>
<dbReference type="GeneID" id="77224227"/>
<protein>
    <submittedName>
        <fullName evidence="2">Uncharacterized protein</fullName>
    </submittedName>
</protein>
<gene>
    <name evidence="2" type="ORF">CSB93_4123</name>
</gene>
<accession>A0A2R3J0Q0</accession>
<feature type="compositionally biased region" description="Basic and acidic residues" evidence="1">
    <location>
        <begin position="20"/>
        <end position="41"/>
    </location>
</feature>
<evidence type="ECO:0000313" key="3">
    <source>
        <dbReference type="Proteomes" id="UP000238390"/>
    </source>
</evidence>
<reference evidence="2 3" key="1">
    <citation type="submission" date="2018-02" db="EMBL/GenBank/DDBJ databases">
        <title>FDA/CDC Antimicrobial Resistant Isolate Bank Genome Sequencing.</title>
        <authorList>
            <person name="Benahmed F.H."/>
            <person name="Lutgring J.D."/>
            <person name="Yoo B."/>
            <person name="Machado M."/>
            <person name="Brown A."/>
            <person name="McAllister G."/>
            <person name="Perry A."/>
            <person name="Halpin A.L."/>
            <person name="Vavikolanu K."/>
            <person name="Ott S."/>
            <person name="Zhao X."/>
            <person name="Tallon L.J."/>
            <person name="Sadzewicz L."/>
            <person name="Aluvathingal J."/>
            <person name="Nadendla S."/>
            <person name="Voskania-kordi A."/>
            <person name="Simonyan V."/>
            <person name="Patel J."/>
            <person name="Shawar R.M."/>
        </authorList>
    </citation>
    <scope>NUCLEOTIDE SEQUENCE [LARGE SCALE GENOMIC DNA]</scope>
    <source>
        <strain evidence="2 3">AR_0356</strain>
    </source>
</reference>
<dbReference type="AlphaFoldDB" id="A0A2R3J0Q0"/>
<keyword evidence="3" id="KW-1185">Reference proteome</keyword>
<sequence length="55" mass="6257">MSKTKHWSGQACPKTATYGQHDDKDDSYAGAKHDRQVDKGETFPPSLNNHHFQEK</sequence>
<organism evidence="2 3">
    <name type="scientific">Pseudomonas paraeruginosa</name>
    <dbReference type="NCBI Taxonomy" id="2994495"/>
    <lineage>
        <taxon>Bacteria</taxon>
        <taxon>Pseudomonadati</taxon>
        <taxon>Pseudomonadota</taxon>
        <taxon>Gammaproteobacteria</taxon>
        <taxon>Pseudomonadales</taxon>
        <taxon>Pseudomonadaceae</taxon>
        <taxon>Pseudomonas</taxon>
    </lineage>
</organism>
<evidence type="ECO:0000256" key="1">
    <source>
        <dbReference type="SAM" id="MobiDB-lite"/>
    </source>
</evidence>
<feature type="compositionally biased region" description="Polar residues" evidence="1">
    <location>
        <begin position="45"/>
        <end position="55"/>
    </location>
</feature>
<proteinExistence type="predicted"/>
<evidence type="ECO:0000313" key="2">
    <source>
        <dbReference type="EMBL" id="AVK07749.1"/>
    </source>
</evidence>
<name>A0A2R3J0Q0_9PSED</name>
<dbReference type="EMBL" id="CP027169">
    <property type="protein sequence ID" value="AVK07749.1"/>
    <property type="molecule type" value="Genomic_DNA"/>
</dbReference>
<dbReference type="Proteomes" id="UP000238390">
    <property type="component" value="Chromosome"/>
</dbReference>